<dbReference type="Gene3D" id="3.30.1330.30">
    <property type="match status" value="1"/>
</dbReference>
<accession>A0A8J2YXK8</accession>
<evidence type="ECO:0000256" key="2">
    <source>
        <dbReference type="ARBA" id="ARBA00022603"/>
    </source>
</evidence>
<dbReference type="GO" id="GO:0006396">
    <property type="term" value="P:RNA processing"/>
    <property type="evidence" value="ECO:0007669"/>
    <property type="project" value="InterPro"/>
</dbReference>
<comment type="similarity">
    <text evidence="1">Belongs to the class IV-like SAM-binding methyltransferase superfamily. RNA methyltransferase TrmH family.</text>
</comment>
<comment type="caution">
    <text evidence="5">The sequence shown here is derived from an EMBL/GenBank/DDBJ whole genome shotgun (WGS) entry which is preliminary data.</text>
</comment>
<name>A0A8J2YXK8_9PROT</name>
<evidence type="ECO:0000256" key="1">
    <source>
        <dbReference type="ARBA" id="ARBA00007228"/>
    </source>
</evidence>
<feature type="domain" description="RNA 2-O ribose methyltransferase substrate binding" evidence="4">
    <location>
        <begin position="12"/>
        <end position="86"/>
    </location>
</feature>
<dbReference type="GO" id="GO:0003723">
    <property type="term" value="F:RNA binding"/>
    <property type="evidence" value="ECO:0007669"/>
    <property type="project" value="InterPro"/>
</dbReference>
<dbReference type="GO" id="GO:0005829">
    <property type="term" value="C:cytosol"/>
    <property type="evidence" value="ECO:0007669"/>
    <property type="project" value="TreeGrafter"/>
</dbReference>
<keyword evidence="6" id="KW-1185">Reference proteome</keyword>
<dbReference type="SMART" id="SM00967">
    <property type="entry name" value="SpoU_sub_bind"/>
    <property type="match status" value="1"/>
</dbReference>
<protein>
    <recommendedName>
        <fullName evidence="4">RNA 2-O ribose methyltransferase substrate binding domain-containing protein</fullName>
    </recommendedName>
</protein>
<dbReference type="FunFam" id="3.40.1280.10:FF:000008">
    <property type="entry name" value="Group 3 RNA methyltransferase TrmH"/>
    <property type="match status" value="1"/>
</dbReference>
<dbReference type="PANTHER" id="PTHR46429:SF1">
    <property type="entry name" value="23S RRNA (GUANOSINE-2'-O-)-METHYLTRANSFERASE RLMB"/>
    <property type="match status" value="1"/>
</dbReference>
<dbReference type="AlphaFoldDB" id="A0A8J2YXK8"/>
<dbReference type="InterPro" id="IPR001537">
    <property type="entry name" value="SpoU_MeTrfase"/>
</dbReference>
<dbReference type="InterPro" id="IPR029026">
    <property type="entry name" value="tRNA_m1G_MTases_N"/>
</dbReference>
<dbReference type="GO" id="GO:0032259">
    <property type="term" value="P:methylation"/>
    <property type="evidence" value="ECO:0007669"/>
    <property type="project" value="UniProtKB-KW"/>
</dbReference>
<dbReference type="SUPFAM" id="SSF55315">
    <property type="entry name" value="L30e-like"/>
    <property type="match status" value="1"/>
</dbReference>
<evidence type="ECO:0000313" key="6">
    <source>
        <dbReference type="Proteomes" id="UP000646365"/>
    </source>
</evidence>
<dbReference type="EMBL" id="BMJQ01000010">
    <property type="protein sequence ID" value="GGF29895.1"/>
    <property type="molecule type" value="Genomic_DNA"/>
</dbReference>
<gene>
    <name evidence="5" type="ORF">GCM10011611_39960</name>
</gene>
<dbReference type="InterPro" id="IPR004441">
    <property type="entry name" value="rRNA_MeTrfase_TrmH"/>
</dbReference>
<dbReference type="Pfam" id="PF08032">
    <property type="entry name" value="SpoU_sub_bind"/>
    <property type="match status" value="1"/>
</dbReference>
<dbReference type="NCBIfam" id="TIGR00186">
    <property type="entry name" value="rRNA_methyl_3"/>
    <property type="match status" value="1"/>
</dbReference>
<dbReference type="InterPro" id="IPR029028">
    <property type="entry name" value="Alpha/beta_knot_MTases"/>
</dbReference>
<dbReference type="PANTHER" id="PTHR46429">
    <property type="entry name" value="23S RRNA (GUANOSINE-2'-O-)-METHYLTRANSFERASE RLMB"/>
    <property type="match status" value="1"/>
</dbReference>
<organism evidence="5 6">
    <name type="scientific">Aliidongia dinghuensis</name>
    <dbReference type="NCBI Taxonomy" id="1867774"/>
    <lineage>
        <taxon>Bacteria</taxon>
        <taxon>Pseudomonadati</taxon>
        <taxon>Pseudomonadota</taxon>
        <taxon>Alphaproteobacteria</taxon>
        <taxon>Rhodospirillales</taxon>
        <taxon>Dongiaceae</taxon>
        <taxon>Aliidongia</taxon>
    </lineage>
</organism>
<dbReference type="CDD" id="cd18103">
    <property type="entry name" value="SpoU-like_RlmB"/>
    <property type="match status" value="1"/>
</dbReference>
<dbReference type="InterPro" id="IPR029064">
    <property type="entry name" value="Ribosomal_eL30-like_sf"/>
</dbReference>
<evidence type="ECO:0000259" key="4">
    <source>
        <dbReference type="SMART" id="SM00967"/>
    </source>
</evidence>
<dbReference type="SUPFAM" id="SSF75217">
    <property type="entry name" value="alpha/beta knot"/>
    <property type="match status" value="1"/>
</dbReference>
<dbReference type="GO" id="GO:0008173">
    <property type="term" value="F:RNA methyltransferase activity"/>
    <property type="evidence" value="ECO:0007669"/>
    <property type="project" value="InterPro"/>
</dbReference>
<dbReference type="Proteomes" id="UP000646365">
    <property type="component" value="Unassembled WGS sequence"/>
</dbReference>
<dbReference type="InterPro" id="IPR013123">
    <property type="entry name" value="SpoU_subst-bd"/>
</dbReference>
<keyword evidence="3" id="KW-0808">Transferase</keyword>
<dbReference type="Gene3D" id="3.40.1280.10">
    <property type="match status" value="1"/>
</dbReference>
<proteinExistence type="inferred from homology"/>
<keyword evidence="2" id="KW-0489">Methyltransferase</keyword>
<reference evidence="5" key="1">
    <citation type="journal article" date="2014" name="Int. J. Syst. Evol. Microbiol.">
        <title>Complete genome sequence of Corynebacterium casei LMG S-19264T (=DSM 44701T), isolated from a smear-ripened cheese.</title>
        <authorList>
            <consortium name="US DOE Joint Genome Institute (JGI-PGF)"/>
            <person name="Walter F."/>
            <person name="Albersmeier A."/>
            <person name="Kalinowski J."/>
            <person name="Ruckert C."/>
        </authorList>
    </citation>
    <scope>NUCLEOTIDE SEQUENCE</scope>
    <source>
        <strain evidence="5">CGMCC 1.15725</strain>
    </source>
</reference>
<evidence type="ECO:0000313" key="5">
    <source>
        <dbReference type="EMBL" id="GGF29895.1"/>
    </source>
</evidence>
<evidence type="ECO:0000256" key="3">
    <source>
        <dbReference type="ARBA" id="ARBA00022679"/>
    </source>
</evidence>
<dbReference type="RefSeq" id="WP_189048999.1">
    <property type="nucleotide sequence ID" value="NZ_BMJQ01000010.1"/>
</dbReference>
<sequence length="248" mass="25870">MGSDEAAGGAPWLWGYHAVEAALRNPVRKIQRLVATEEAAAELESLLGDASSIEPQIVPRDAIAKLLPPGAVHQGVALLAKPLAPWLLEDVIRHLGTRERAIVVALDQVTDPHNIGAILRSAAAFGAAAVILPDRNAPEVSGTLAKSASGAVEHVPLVRVVNLARALDQLKKAGFWSVGLAGEADATLASHKLGGRVCLVLGSEGDGLRRLTRESCDLMARLPTQGPVASLNVSNAAAIALYELVRAD</sequence>
<dbReference type="Pfam" id="PF00588">
    <property type="entry name" value="SpoU_methylase"/>
    <property type="match status" value="1"/>
</dbReference>
<reference evidence="5" key="2">
    <citation type="submission" date="2020-09" db="EMBL/GenBank/DDBJ databases">
        <authorList>
            <person name="Sun Q."/>
            <person name="Zhou Y."/>
        </authorList>
    </citation>
    <scope>NUCLEOTIDE SEQUENCE</scope>
    <source>
        <strain evidence="5">CGMCC 1.15725</strain>
    </source>
</reference>